<dbReference type="STRING" id="205917.A0A4Y9Z888"/>
<sequence>MAHVQSKITPSVRDLLLSQGSATKTPKAGARRPTTPPMMPRHSARGRRQPAMVNVEEEEDDDDDDEDEEEEEESPLAKKTKKSNVMQVLATYSTESATDTPVVISRDKGKKCTQSQKPTEAKKRARKDKDVDTMDDEPDENQHATTVPEGTSEPFMSKADFFRLMPGLLCQYQQEQANMTNPSASGAASDTMDLEKELQASRDAQIKLFTSAKGVLDEGSVNKPVFPVTPPSSQGTVSPNGDAPRAPVPQEIENDPIYKAYHQLQALHVAIPEDLNERYIKLVGKGQIKRSAPKLAPAGPSKQPVPHQPQVTMDTEHKTPLLEACPVTDASLKDPLLEHTYTEDLPRLHRYHLSVRETIVYGNFITLQNEELFGRLNIGRLTQMVNFCHNVAANLYNPSRCPVDLVSPSRWVGKPGTFNITPKAKDDLPFAGLVSFIFVENSQLKTISQFTNDDGEVKGNTSLTGVLITCEGQRALAFLAHHSHQQSEEVGVYNNAQGLMVWSTARSQLKVPAARPSKMRKAFIAQPSKSSDPDNASSVKIDYRTHWGYQIVPVWDSTVHFQEGSDGYTTVSFDVKDVLVNGPRRDPLWTEEIPTHSFCAVHYVASSYEKDHMPHLNLNLCGVQILAKYSDIEDDAMEIDTPEKEDVDMLDLTQATLVDNENKNDGYTTDSTLIADDENDGNYESEDTCSEVDSESEDDDDDDDYTTSQNKARTKGGPQFLTEHPHHGTHTVKIHPEAKAKVPSFISVLPRPDKGDHEDYCLTMLTLFKPWRSGLDLKLENETWDQSFRSYNFTEREKEIMKFMNIRHECYDARDDFRAQRIKAGNEKGLSFIGGQFWSEMDKQNMMEEAIDGAGISSLDNAFDESNISNANLKKAIEMAQIEAVVDAAGWLRPTSSPPTPMECEWTSGQDRNAAGWKNLLASKKAEVLAQKQSGNTSKENVKDPEEPSHEDPPNDVFPVYKSYLTKECKAEKKQDEKLIDSFVKQFTLNEEQERAFRIIANHSVSKIKDQLHMYIGGMGGTGKSQVIKALTAFFEARGKKFTFLIMAPTGTAAALIGGSTYHSILGFRGTNGDEKGSSGVTLRIDDAAFAGKNMIYAGDFGQLPPISRVL</sequence>
<comment type="catalytic activity">
    <reaction evidence="1">
        <text>ATP + H2O = ADP + phosphate + H(+)</text>
        <dbReference type="Rhea" id="RHEA:13065"/>
        <dbReference type="ChEBI" id="CHEBI:15377"/>
        <dbReference type="ChEBI" id="CHEBI:15378"/>
        <dbReference type="ChEBI" id="CHEBI:30616"/>
        <dbReference type="ChEBI" id="CHEBI:43474"/>
        <dbReference type="ChEBI" id="CHEBI:456216"/>
        <dbReference type="EC" id="5.6.2.3"/>
    </reaction>
</comment>
<dbReference type="InterPro" id="IPR051055">
    <property type="entry name" value="PIF1_helicase"/>
</dbReference>
<reference evidence="4 5" key="1">
    <citation type="submission" date="2019-02" db="EMBL/GenBank/DDBJ databases">
        <title>Genome sequencing of the rare red list fungi Dentipellis fragilis.</title>
        <authorList>
            <person name="Buettner E."/>
            <person name="Kellner H."/>
        </authorList>
    </citation>
    <scope>NUCLEOTIDE SEQUENCE [LARGE SCALE GENOMIC DNA]</scope>
    <source>
        <strain evidence="4 5">DSM 105465</strain>
    </source>
</reference>
<comment type="similarity">
    <text evidence="1">Belongs to the helicase family.</text>
</comment>
<dbReference type="SUPFAM" id="SSF52540">
    <property type="entry name" value="P-loop containing nucleoside triphosphate hydrolases"/>
    <property type="match status" value="1"/>
</dbReference>
<keyword evidence="1" id="KW-0547">Nucleotide-binding</keyword>
<keyword evidence="1" id="KW-0233">DNA recombination</keyword>
<dbReference type="GO" id="GO:0016887">
    <property type="term" value="F:ATP hydrolysis activity"/>
    <property type="evidence" value="ECO:0007669"/>
    <property type="project" value="RHEA"/>
</dbReference>
<gene>
    <name evidence="4" type="ORF">EVG20_g2362</name>
</gene>
<accession>A0A4Y9Z888</accession>
<dbReference type="PANTHER" id="PTHR47642">
    <property type="entry name" value="ATP-DEPENDENT DNA HELICASE"/>
    <property type="match status" value="1"/>
</dbReference>
<dbReference type="InterPro" id="IPR027417">
    <property type="entry name" value="P-loop_NTPase"/>
</dbReference>
<dbReference type="Proteomes" id="UP000298327">
    <property type="component" value="Unassembled WGS sequence"/>
</dbReference>
<protein>
    <recommendedName>
        <fullName evidence="1">ATP-dependent DNA helicase</fullName>
        <ecNumber evidence="1">5.6.2.3</ecNumber>
    </recommendedName>
</protein>
<dbReference type="EMBL" id="SEOQ01000090">
    <property type="protein sequence ID" value="TFY70644.1"/>
    <property type="molecule type" value="Genomic_DNA"/>
</dbReference>
<keyword evidence="1" id="KW-0227">DNA damage</keyword>
<dbReference type="EC" id="5.6.2.3" evidence="1"/>
<evidence type="ECO:0000313" key="5">
    <source>
        <dbReference type="Proteomes" id="UP000298327"/>
    </source>
</evidence>
<feature type="region of interest" description="Disordered" evidence="2">
    <location>
        <begin position="931"/>
        <end position="957"/>
    </location>
</feature>
<comment type="caution">
    <text evidence="4">The sequence shown here is derived from an EMBL/GenBank/DDBJ whole genome shotgun (WGS) entry which is preliminary data.</text>
</comment>
<dbReference type="GO" id="GO:0005524">
    <property type="term" value="F:ATP binding"/>
    <property type="evidence" value="ECO:0007669"/>
    <property type="project" value="UniProtKB-KW"/>
</dbReference>
<feature type="region of interest" description="Disordered" evidence="2">
    <location>
        <begin position="291"/>
        <end position="311"/>
    </location>
</feature>
<evidence type="ECO:0000313" key="4">
    <source>
        <dbReference type="EMBL" id="TFY70644.1"/>
    </source>
</evidence>
<dbReference type="Gene3D" id="3.40.50.300">
    <property type="entry name" value="P-loop containing nucleotide triphosphate hydrolases"/>
    <property type="match status" value="1"/>
</dbReference>
<feature type="compositionally biased region" description="Basic and acidic residues" evidence="2">
    <location>
        <begin position="940"/>
        <end position="953"/>
    </location>
</feature>
<feature type="compositionally biased region" description="Polar residues" evidence="2">
    <location>
        <begin position="83"/>
        <end position="99"/>
    </location>
</feature>
<dbReference type="AlphaFoldDB" id="A0A4Y9Z888"/>
<dbReference type="GO" id="GO:0043139">
    <property type="term" value="F:5'-3' DNA helicase activity"/>
    <property type="evidence" value="ECO:0007669"/>
    <property type="project" value="UniProtKB-EC"/>
</dbReference>
<dbReference type="InterPro" id="IPR010285">
    <property type="entry name" value="DNA_helicase_pif1-like_DEAD"/>
</dbReference>
<keyword evidence="5" id="KW-1185">Reference proteome</keyword>
<feature type="region of interest" description="Disordered" evidence="2">
    <location>
        <begin position="661"/>
        <end position="721"/>
    </location>
</feature>
<evidence type="ECO:0000259" key="3">
    <source>
        <dbReference type="Pfam" id="PF05970"/>
    </source>
</evidence>
<keyword evidence="1" id="KW-0234">DNA repair</keyword>
<organism evidence="4 5">
    <name type="scientific">Dentipellis fragilis</name>
    <dbReference type="NCBI Taxonomy" id="205917"/>
    <lineage>
        <taxon>Eukaryota</taxon>
        <taxon>Fungi</taxon>
        <taxon>Dikarya</taxon>
        <taxon>Basidiomycota</taxon>
        <taxon>Agaricomycotina</taxon>
        <taxon>Agaricomycetes</taxon>
        <taxon>Russulales</taxon>
        <taxon>Hericiaceae</taxon>
        <taxon>Dentipellis</taxon>
    </lineage>
</organism>
<evidence type="ECO:0000256" key="2">
    <source>
        <dbReference type="SAM" id="MobiDB-lite"/>
    </source>
</evidence>
<dbReference type="GO" id="GO:0006310">
    <property type="term" value="P:DNA recombination"/>
    <property type="evidence" value="ECO:0007669"/>
    <property type="project" value="UniProtKB-KW"/>
</dbReference>
<evidence type="ECO:0000256" key="1">
    <source>
        <dbReference type="RuleBase" id="RU363044"/>
    </source>
</evidence>
<feature type="compositionally biased region" description="Acidic residues" evidence="2">
    <location>
        <begin position="675"/>
        <end position="705"/>
    </location>
</feature>
<keyword evidence="1" id="KW-0347">Helicase</keyword>
<feature type="region of interest" description="Disordered" evidence="2">
    <location>
        <begin position="1"/>
        <end position="154"/>
    </location>
</feature>
<dbReference type="PANTHER" id="PTHR47642:SF5">
    <property type="entry name" value="ATP-DEPENDENT DNA HELICASE"/>
    <property type="match status" value="1"/>
</dbReference>
<feature type="compositionally biased region" description="Polar residues" evidence="2">
    <location>
        <begin position="661"/>
        <end position="672"/>
    </location>
</feature>
<feature type="compositionally biased region" description="Basic and acidic residues" evidence="2">
    <location>
        <begin position="119"/>
        <end position="132"/>
    </location>
</feature>
<keyword evidence="1" id="KW-0067">ATP-binding</keyword>
<dbReference type="Pfam" id="PF05970">
    <property type="entry name" value="PIF1"/>
    <property type="match status" value="1"/>
</dbReference>
<feature type="domain" description="DNA helicase Pif1-like DEAD-box helicase" evidence="3">
    <location>
        <begin position="989"/>
        <end position="1067"/>
    </location>
</feature>
<keyword evidence="1" id="KW-0378">Hydrolase</keyword>
<name>A0A4Y9Z888_9AGAM</name>
<dbReference type="OrthoDB" id="10007484at2759"/>
<dbReference type="GO" id="GO:0006281">
    <property type="term" value="P:DNA repair"/>
    <property type="evidence" value="ECO:0007669"/>
    <property type="project" value="UniProtKB-KW"/>
</dbReference>
<feature type="compositionally biased region" description="Acidic residues" evidence="2">
    <location>
        <begin position="55"/>
        <end position="74"/>
    </location>
</feature>
<comment type="cofactor">
    <cofactor evidence="1">
        <name>Mg(2+)</name>
        <dbReference type="ChEBI" id="CHEBI:18420"/>
    </cofactor>
</comment>
<dbReference type="GO" id="GO:0000723">
    <property type="term" value="P:telomere maintenance"/>
    <property type="evidence" value="ECO:0007669"/>
    <property type="project" value="InterPro"/>
</dbReference>
<proteinExistence type="inferred from homology"/>